<dbReference type="Proteomes" id="UP000015105">
    <property type="component" value="Chromosome 6D"/>
</dbReference>
<accession>A0A453Q536</accession>
<dbReference type="EnsemblPlants" id="AET6Gv20981100.17">
    <property type="protein sequence ID" value="AET6Gv20981100.17"/>
    <property type="gene ID" value="AET6Gv20981100"/>
</dbReference>
<dbReference type="AlphaFoldDB" id="A0A453Q536"/>
<name>A0A453Q536_AEGTS</name>
<reference evidence="1" key="3">
    <citation type="journal article" date="2017" name="Nature">
        <title>Genome sequence of the progenitor of the wheat D genome Aegilops tauschii.</title>
        <authorList>
            <person name="Luo M.C."/>
            <person name="Gu Y.Q."/>
            <person name="Puiu D."/>
            <person name="Wang H."/>
            <person name="Twardziok S.O."/>
            <person name="Deal K.R."/>
            <person name="Huo N."/>
            <person name="Zhu T."/>
            <person name="Wang L."/>
            <person name="Wang Y."/>
            <person name="McGuire P.E."/>
            <person name="Liu S."/>
            <person name="Long H."/>
            <person name="Ramasamy R.K."/>
            <person name="Rodriguez J.C."/>
            <person name="Van S.L."/>
            <person name="Yuan L."/>
            <person name="Wang Z."/>
            <person name="Xia Z."/>
            <person name="Xiao L."/>
            <person name="Anderson O.D."/>
            <person name="Ouyang S."/>
            <person name="Liang Y."/>
            <person name="Zimin A.V."/>
            <person name="Pertea G."/>
            <person name="Qi P."/>
            <person name="Bennetzen J.L."/>
            <person name="Dai X."/>
            <person name="Dawson M.W."/>
            <person name="Muller H.G."/>
            <person name="Kugler K."/>
            <person name="Rivarola-Duarte L."/>
            <person name="Spannagl M."/>
            <person name="Mayer K.F.X."/>
            <person name="Lu F.H."/>
            <person name="Bevan M.W."/>
            <person name="Leroy P."/>
            <person name="Li P."/>
            <person name="You F.M."/>
            <person name="Sun Q."/>
            <person name="Liu Z."/>
            <person name="Lyons E."/>
            <person name="Wicker T."/>
            <person name="Salzberg S.L."/>
            <person name="Devos K.M."/>
            <person name="Dvorak J."/>
        </authorList>
    </citation>
    <scope>NUCLEOTIDE SEQUENCE [LARGE SCALE GENOMIC DNA]</scope>
    <source>
        <strain evidence="1">cv. AL8/78</strain>
    </source>
</reference>
<reference evidence="1" key="4">
    <citation type="submission" date="2019-03" db="UniProtKB">
        <authorList>
            <consortium name="EnsemblPlants"/>
        </authorList>
    </citation>
    <scope>IDENTIFICATION</scope>
</reference>
<evidence type="ECO:0000313" key="1">
    <source>
        <dbReference type="EnsemblPlants" id="AET6Gv20981100.17"/>
    </source>
</evidence>
<sequence length="81" mass="9410">LAAEGSRCQKLEVLNLPTIIISELEHTYFQLSFYAADCLPLLFSGQFSPKLLLRIKGWSLPVLWRMNWKPCSNKYLRLNKP</sequence>
<dbReference type="Gramene" id="AET6Gv20981100.17">
    <property type="protein sequence ID" value="AET6Gv20981100.17"/>
    <property type="gene ID" value="AET6Gv20981100"/>
</dbReference>
<protein>
    <submittedName>
        <fullName evidence="1">Uncharacterized protein</fullName>
    </submittedName>
</protein>
<reference evidence="1" key="5">
    <citation type="journal article" date="2021" name="G3 (Bethesda)">
        <title>Aegilops tauschii genome assembly Aet v5.0 features greater sequence contiguity and improved annotation.</title>
        <authorList>
            <person name="Wang L."/>
            <person name="Zhu T."/>
            <person name="Rodriguez J.C."/>
            <person name="Deal K.R."/>
            <person name="Dubcovsky J."/>
            <person name="McGuire P.E."/>
            <person name="Lux T."/>
            <person name="Spannagl M."/>
            <person name="Mayer K.F.X."/>
            <person name="Baldrich P."/>
            <person name="Meyers B.C."/>
            <person name="Huo N."/>
            <person name="Gu Y.Q."/>
            <person name="Zhou H."/>
            <person name="Devos K.M."/>
            <person name="Bennetzen J.L."/>
            <person name="Unver T."/>
            <person name="Budak H."/>
            <person name="Gulick P.J."/>
            <person name="Galiba G."/>
            <person name="Kalapos B."/>
            <person name="Nelson D.R."/>
            <person name="Li P."/>
            <person name="You F.M."/>
            <person name="Luo M.C."/>
            <person name="Dvorak J."/>
        </authorList>
    </citation>
    <scope>NUCLEOTIDE SEQUENCE [LARGE SCALE GENOMIC DNA]</scope>
    <source>
        <strain evidence="1">cv. AL8/78</strain>
    </source>
</reference>
<organism evidence="1 2">
    <name type="scientific">Aegilops tauschii subsp. strangulata</name>
    <name type="common">Goatgrass</name>
    <dbReference type="NCBI Taxonomy" id="200361"/>
    <lineage>
        <taxon>Eukaryota</taxon>
        <taxon>Viridiplantae</taxon>
        <taxon>Streptophyta</taxon>
        <taxon>Embryophyta</taxon>
        <taxon>Tracheophyta</taxon>
        <taxon>Spermatophyta</taxon>
        <taxon>Magnoliopsida</taxon>
        <taxon>Liliopsida</taxon>
        <taxon>Poales</taxon>
        <taxon>Poaceae</taxon>
        <taxon>BOP clade</taxon>
        <taxon>Pooideae</taxon>
        <taxon>Triticodae</taxon>
        <taxon>Triticeae</taxon>
        <taxon>Triticinae</taxon>
        <taxon>Aegilops</taxon>
    </lineage>
</organism>
<evidence type="ECO:0000313" key="2">
    <source>
        <dbReference type="Proteomes" id="UP000015105"/>
    </source>
</evidence>
<reference evidence="2" key="2">
    <citation type="journal article" date="2017" name="Nat. Plants">
        <title>The Aegilops tauschii genome reveals multiple impacts of transposons.</title>
        <authorList>
            <person name="Zhao G."/>
            <person name="Zou C."/>
            <person name="Li K."/>
            <person name="Wang K."/>
            <person name="Li T."/>
            <person name="Gao L."/>
            <person name="Zhang X."/>
            <person name="Wang H."/>
            <person name="Yang Z."/>
            <person name="Liu X."/>
            <person name="Jiang W."/>
            <person name="Mao L."/>
            <person name="Kong X."/>
            <person name="Jiao Y."/>
            <person name="Jia J."/>
        </authorList>
    </citation>
    <scope>NUCLEOTIDE SEQUENCE [LARGE SCALE GENOMIC DNA]</scope>
    <source>
        <strain evidence="2">cv. AL8/78</strain>
    </source>
</reference>
<reference evidence="2" key="1">
    <citation type="journal article" date="2014" name="Science">
        <title>Ancient hybridizations among the ancestral genomes of bread wheat.</title>
        <authorList>
            <consortium name="International Wheat Genome Sequencing Consortium,"/>
            <person name="Marcussen T."/>
            <person name="Sandve S.R."/>
            <person name="Heier L."/>
            <person name="Spannagl M."/>
            <person name="Pfeifer M."/>
            <person name="Jakobsen K.S."/>
            <person name="Wulff B.B."/>
            <person name="Steuernagel B."/>
            <person name="Mayer K.F."/>
            <person name="Olsen O.A."/>
        </authorList>
    </citation>
    <scope>NUCLEOTIDE SEQUENCE [LARGE SCALE GENOMIC DNA]</scope>
    <source>
        <strain evidence="2">cv. AL8/78</strain>
    </source>
</reference>
<keyword evidence="2" id="KW-1185">Reference proteome</keyword>
<proteinExistence type="predicted"/>